<keyword evidence="3" id="KW-0012">Acyltransferase</keyword>
<name>A0A1C0AY83_9BACT</name>
<evidence type="ECO:0000313" key="2">
    <source>
        <dbReference type="EMBL" id="OCL92609.1"/>
    </source>
</evidence>
<feature type="domain" description="DUF374" evidence="1">
    <location>
        <begin position="59"/>
        <end position="125"/>
    </location>
</feature>
<dbReference type="CDD" id="cd07983">
    <property type="entry name" value="LPLAT_DUF374-like"/>
    <property type="match status" value="1"/>
</dbReference>
<gene>
    <name evidence="2" type="ORF">AAX28_00144</name>
    <name evidence="3" type="ORF">APORC_1852</name>
</gene>
<evidence type="ECO:0000259" key="1">
    <source>
        <dbReference type="Pfam" id="PF04028"/>
    </source>
</evidence>
<dbReference type="OrthoDB" id="9810508at2"/>
<dbReference type="Proteomes" id="UP000093159">
    <property type="component" value="Unassembled WGS sequence"/>
</dbReference>
<evidence type="ECO:0000313" key="4">
    <source>
        <dbReference type="Proteomes" id="UP000093159"/>
    </source>
</evidence>
<dbReference type="Pfam" id="PF04028">
    <property type="entry name" value="DUF374"/>
    <property type="match status" value="1"/>
</dbReference>
<keyword evidence="4" id="KW-1185">Reference proteome</keyword>
<dbReference type="EMBL" id="CP036246">
    <property type="protein sequence ID" value="QEP41413.1"/>
    <property type="molecule type" value="Genomic_DNA"/>
</dbReference>
<keyword evidence="3" id="KW-0808">Transferase</keyword>
<dbReference type="Proteomes" id="UP000322644">
    <property type="component" value="Chromosome"/>
</dbReference>
<reference evidence="2 4" key="1">
    <citation type="submission" date="2015-05" db="EMBL/GenBank/DDBJ databases">
        <authorList>
            <person name="Rovetto F."/>
            <person name="Cocolin L."/>
            <person name="Illeghems K."/>
            <person name="Van Nieuwerburgh F."/>
            <person name="Houf K."/>
        </authorList>
    </citation>
    <scope>NUCLEOTIDE SEQUENCE [LARGE SCALE GENOMIC DNA]</scope>
    <source>
        <strain evidence="2 4">117434</strain>
    </source>
</reference>
<dbReference type="KEGG" id="apoc:APORC_1852"/>
<dbReference type="AlphaFoldDB" id="A0A1C0AY83"/>
<reference evidence="3 5" key="3">
    <citation type="submission" date="2019-09" db="EMBL/GenBank/DDBJ databases">
        <title>Taxonomic note: a critical rebuttal of the proposed division of the genus Arcobacter into six genera, emended descriptions of Arcobacter anaerophilus and the genus Arcobacter, and an assessment of genus-level boundaries for Epsilonproteobacteria using in silico genomic comparator tools.</title>
        <authorList>
            <person name="On S.L.W."/>
            <person name="Miller W.G."/>
            <person name="Biggs P."/>
            <person name="Cornelius A."/>
            <person name="Vandamme P."/>
        </authorList>
    </citation>
    <scope>NUCLEOTIDE SEQUENCE [LARGE SCALE GENOMIC DNA]</scope>
    <source>
        <strain evidence="3 5">CCUG 56899</strain>
    </source>
</reference>
<organism evidence="3 5">
    <name type="scientific">Arcobacter porcinus</name>
    <dbReference type="NCBI Taxonomy" id="1935204"/>
    <lineage>
        <taxon>Bacteria</taxon>
        <taxon>Pseudomonadati</taxon>
        <taxon>Campylobacterota</taxon>
        <taxon>Epsilonproteobacteria</taxon>
        <taxon>Campylobacterales</taxon>
        <taxon>Arcobacteraceae</taxon>
        <taxon>Arcobacter</taxon>
    </lineage>
</organism>
<dbReference type="RefSeq" id="WP_066172228.1">
    <property type="nucleotide sequence ID" value="NZ_CP036246.2"/>
</dbReference>
<protein>
    <submittedName>
        <fullName evidence="3">Lysophospholipid acyltransferase family protein (DUF374 domain)</fullName>
    </submittedName>
</protein>
<reference evidence="3 5" key="2">
    <citation type="submission" date="2019-09" db="EMBL/GenBank/DDBJ databases">
        <title>Complete genome sequencing of four Arcobacter species reveals a diverse suite of mobile elements.</title>
        <authorList>
            <person name="Miller W.G."/>
            <person name="Yee E."/>
            <person name="Bono J.L."/>
        </authorList>
    </citation>
    <scope>NUCLEOTIDE SEQUENCE [LARGE SCALE GENOMIC DNA]</scope>
    <source>
        <strain evidence="3 5">CCUG 56899</strain>
    </source>
</reference>
<accession>A0A1C0AY83</accession>
<proteinExistence type="predicted"/>
<evidence type="ECO:0000313" key="3">
    <source>
        <dbReference type="EMBL" id="QEP41413.1"/>
    </source>
</evidence>
<evidence type="ECO:0000313" key="5">
    <source>
        <dbReference type="Proteomes" id="UP000322644"/>
    </source>
</evidence>
<sequence>MWKKFKKRFAPKILYYLVKIIYATNKKVYHHPKDDGETFIISMWHADLMSQPYNYFAFKKNGVVSAMISENRDGEIIAKLVENFNIGAVRGSSSKGGAKALINALKELKAGNEIAITPDGPRGPRYSIADGIVVIAQKSSKKIRCFNALPTKYWQFNSWDKFVLPKPFGTINFYISEAFSVENMEIEEAKALIKEKMLIHSLD</sequence>
<dbReference type="InterPro" id="IPR007172">
    <property type="entry name" value="DUF374"/>
</dbReference>
<dbReference type="GO" id="GO:0016746">
    <property type="term" value="F:acyltransferase activity"/>
    <property type="evidence" value="ECO:0007669"/>
    <property type="project" value="UniProtKB-KW"/>
</dbReference>
<dbReference type="EMBL" id="LDIR01000001">
    <property type="protein sequence ID" value="OCL92609.1"/>
    <property type="molecule type" value="Genomic_DNA"/>
</dbReference>